<dbReference type="SUPFAM" id="SSF54862">
    <property type="entry name" value="4Fe-4S ferredoxins"/>
    <property type="match status" value="1"/>
</dbReference>
<name>K8XRL9_RHOOP</name>
<dbReference type="GO" id="GO:0009055">
    <property type="term" value="F:electron transfer activity"/>
    <property type="evidence" value="ECO:0007669"/>
    <property type="project" value="UniProtKB-UniRule"/>
</dbReference>
<keyword evidence="4 8" id="KW-0249">Electron transport</keyword>
<dbReference type="PANTHER" id="PTHR36923">
    <property type="entry name" value="FERREDOXIN"/>
    <property type="match status" value="1"/>
</dbReference>
<evidence type="ECO:0000256" key="6">
    <source>
        <dbReference type="ARBA" id="ARBA00023014"/>
    </source>
</evidence>
<evidence type="ECO:0000256" key="4">
    <source>
        <dbReference type="ARBA" id="ARBA00022982"/>
    </source>
</evidence>
<evidence type="ECO:0000256" key="3">
    <source>
        <dbReference type="ARBA" id="ARBA00022723"/>
    </source>
</evidence>
<keyword evidence="2 8" id="KW-0813">Transport</keyword>
<accession>K8XRL9</accession>
<dbReference type="Gene3D" id="3.30.70.20">
    <property type="match status" value="1"/>
</dbReference>
<dbReference type="EMBL" id="AJYC02000064">
    <property type="protein sequence ID" value="EKT80832.1"/>
    <property type="molecule type" value="Genomic_DNA"/>
</dbReference>
<dbReference type="Pfam" id="PF13459">
    <property type="entry name" value="Fer4_15"/>
    <property type="match status" value="1"/>
</dbReference>
<dbReference type="PRINTS" id="PR00352">
    <property type="entry name" value="3FE4SFRDOXIN"/>
</dbReference>
<keyword evidence="7" id="KW-0003">3Fe-4S</keyword>
<evidence type="ECO:0000256" key="1">
    <source>
        <dbReference type="ARBA" id="ARBA00001927"/>
    </source>
</evidence>
<proteinExistence type="predicted"/>
<dbReference type="Proteomes" id="UP000005951">
    <property type="component" value="Unassembled WGS sequence"/>
</dbReference>
<evidence type="ECO:0000256" key="2">
    <source>
        <dbReference type="ARBA" id="ARBA00022448"/>
    </source>
</evidence>
<comment type="caution">
    <text evidence="9">The sequence shown here is derived from an EMBL/GenBank/DDBJ whole genome shotgun (WGS) entry which is preliminary data.</text>
</comment>
<keyword evidence="6 8" id="KW-0411">Iron-sulfur</keyword>
<dbReference type="InterPro" id="IPR001080">
    <property type="entry name" value="3Fe4S_ferredoxin"/>
</dbReference>
<evidence type="ECO:0000256" key="5">
    <source>
        <dbReference type="ARBA" id="ARBA00023004"/>
    </source>
</evidence>
<evidence type="ECO:0000313" key="9">
    <source>
        <dbReference type="EMBL" id="EKT80832.1"/>
    </source>
</evidence>
<dbReference type="GO" id="GO:0005506">
    <property type="term" value="F:iron ion binding"/>
    <property type="evidence" value="ECO:0007669"/>
    <property type="project" value="UniProtKB-UniRule"/>
</dbReference>
<protein>
    <recommendedName>
        <fullName evidence="8">Ferredoxin</fullName>
    </recommendedName>
</protein>
<dbReference type="AlphaFoldDB" id="K8XRL9"/>
<comment type="function">
    <text evidence="8">Ferredoxins are iron-sulfur proteins that transfer electrons in a wide variety of metabolic reactions.</text>
</comment>
<evidence type="ECO:0000256" key="8">
    <source>
        <dbReference type="RuleBase" id="RU368020"/>
    </source>
</evidence>
<comment type="cofactor">
    <cofactor evidence="1">
        <name>[3Fe-4S] cluster</name>
        <dbReference type="ChEBI" id="CHEBI:21137"/>
    </cofactor>
</comment>
<gene>
    <name evidence="9" type="ORF">WSS_A20334</name>
</gene>
<dbReference type="InterPro" id="IPR051269">
    <property type="entry name" value="Fe-S_cluster_ET"/>
</dbReference>
<sequence>MRITIDPDKCCGYGDCVLAAADIFELGTDNVAHVLDAEPGPGLRDAAVEAAAACPVAAIEIE</sequence>
<keyword evidence="5 8" id="KW-0408">Iron</keyword>
<dbReference type="GO" id="GO:0051538">
    <property type="term" value="F:3 iron, 4 sulfur cluster binding"/>
    <property type="evidence" value="ECO:0007669"/>
    <property type="project" value="UniProtKB-KW"/>
</dbReference>
<dbReference type="RefSeq" id="WP_005259163.1">
    <property type="nucleotide sequence ID" value="NZ_AJYC02000064.1"/>
</dbReference>
<evidence type="ECO:0000313" key="10">
    <source>
        <dbReference type="Proteomes" id="UP000005951"/>
    </source>
</evidence>
<evidence type="ECO:0000256" key="7">
    <source>
        <dbReference type="ARBA" id="ARBA00023291"/>
    </source>
</evidence>
<dbReference type="PANTHER" id="PTHR36923:SF3">
    <property type="entry name" value="FERREDOXIN"/>
    <property type="match status" value="1"/>
</dbReference>
<reference evidence="9 10" key="1">
    <citation type="journal article" date="2013" name="Genome Announc.">
        <title>Draft Genome Sequence of Rhodococcus opacus Strain M213 Shows a Diverse Catabolic Potential.</title>
        <authorList>
            <person name="Pathak A."/>
            <person name="Green S.J."/>
            <person name="Ogram A."/>
            <person name="Chauhan A."/>
        </authorList>
    </citation>
    <scope>NUCLEOTIDE SEQUENCE [LARGE SCALE GENOMIC DNA]</scope>
    <source>
        <strain evidence="9 10">M213</strain>
    </source>
</reference>
<organism evidence="9 10">
    <name type="scientific">Rhodococcus opacus M213</name>
    <dbReference type="NCBI Taxonomy" id="1129896"/>
    <lineage>
        <taxon>Bacteria</taxon>
        <taxon>Bacillati</taxon>
        <taxon>Actinomycetota</taxon>
        <taxon>Actinomycetes</taxon>
        <taxon>Mycobacteriales</taxon>
        <taxon>Nocardiaceae</taxon>
        <taxon>Rhodococcus</taxon>
    </lineage>
</organism>
<keyword evidence="3 8" id="KW-0479">Metal-binding</keyword>